<keyword evidence="1" id="KW-0328">Glycosyltransferase</keyword>
<dbReference type="AlphaFoldDB" id="A0A1I2FEW2"/>
<keyword evidence="2 3" id="KW-0808">Transferase</keyword>
<dbReference type="CDD" id="cd03801">
    <property type="entry name" value="GT4_PimA-like"/>
    <property type="match status" value="1"/>
</dbReference>
<dbReference type="RefSeq" id="WP_093925093.1">
    <property type="nucleotide sequence ID" value="NZ_FOMW01000015.1"/>
</dbReference>
<dbReference type="PANTHER" id="PTHR12526:SF510">
    <property type="entry name" value="D-INOSITOL 3-PHOSPHATE GLYCOSYLTRANSFERASE"/>
    <property type="match status" value="1"/>
</dbReference>
<dbReference type="GO" id="GO:0016757">
    <property type="term" value="F:glycosyltransferase activity"/>
    <property type="evidence" value="ECO:0007669"/>
    <property type="project" value="UniProtKB-KW"/>
</dbReference>
<dbReference type="Pfam" id="PF13692">
    <property type="entry name" value="Glyco_trans_1_4"/>
    <property type="match status" value="1"/>
</dbReference>
<dbReference type="PANTHER" id="PTHR12526">
    <property type="entry name" value="GLYCOSYLTRANSFERASE"/>
    <property type="match status" value="1"/>
</dbReference>
<evidence type="ECO:0000256" key="1">
    <source>
        <dbReference type="ARBA" id="ARBA00022676"/>
    </source>
</evidence>
<dbReference type="SUPFAM" id="SSF53756">
    <property type="entry name" value="UDP-Glycosyltransferase/glycogen phosphorylase"/>
    <property type="match status" value="1"/>
</dbReference>
<proteinExistence type="predicted"/>
<accession>A0A1I2FEW2</accession>
<dbReference type="OrthoDB" id="9790710at2"/>
<dbReference type="Proteomes" id="UP000198977">
    <property type="component" value="Unassembled WGS sequence"/>
</dbReference>
<evidence type="ECO:0000256" key="2">
    <source>
        <dbReference type="ARBA" id="ARBA00022679"/>
    </source>
</evidence>
<sequence>MTARRKIAVISLTPSPPAPVATKSTLAALEVAFPADDLDVIYVLDILKRSRVRMIIAACVAGVTYLPDLLRGRKRLKYAFFRTNYVFRWIKREMARRIDPERHAFSIQIQSLFDASVRGVPNFIYTDHVHLENLKFEGFTDADLYSPGWRACELEIYDNAAMVFTWSSNVSRALIDGYGLAPDKVACVYTGSNAPVPVPVPQPPDVSRYERKEILFVGVDWVRKGGPVLLEAFRKLSERHPDATLTVVSRVPEEEDLSGVNHLGLVTLEDLPGCYARASVFCLPTRLEPFGNVFVEAMWHQLPVVATRVGALPDLVEDGVNGYLVPPGDTDALADMLSALLDDPESCARMGTASRDRAAGRYDWPLVAQDMCARIEATLDEKGASQ</sequence>
<protein>
    <submittedName>
        <fullName evidence="3">Glycosyltransferase involved in cell wall bisynthesis</fullName>
    </submittedName>
</protein>
<dbReference type="Gene3D" id="3.40.50.2000">
    <property type="entry name" value="Glycogen Phosphorylase B"/>
    <property type="match status" value="1"/>
</dbReference>
<dbReference type="STRING" id="74348.SAMN04488523_11562"/>
<evidence type="ECO:0000313" key="4">
    <source>
        <dbReference type="Proteomes" id="UP000198977"/>
    </source>
</evidence>
<keyword evidence="4" id="KW-1185">Reference proteome</keyword>
<evidence type="ECO:0000313" key="3">
    <source>
        <dbReference type="EMBL" id="SFF03056.1"/>
    </source>
</evidence>
<gene>
    <name evidence="3" type="ORF">SAMN04488523_11562</name>
</gene>
<organism evidence="3 4">
    <name type="scientific">Sulfitobacter brevis</name>
    <dbReference type="NCBI Taxonomy" id="74348"/>
    <lineage>
        <taxon>Bacteria</taxon>
        <taxon>Pseudomonadati</taxon>
        <taxon>Pseudomonadota</taxon>
        <taxon>Alphaproteobacteria</taxon>
        <taxon>Rhodobacterales</taxon>
        <taxon>Roseobacteraceae</taxon>
        <taxon>Sulfitobacter</taxon>
    </lineage>
</organism>
<reference evidence="3 4" key="1">
    <citation type="submission" date="2016-10" db="EMBL/GenBank/DDBJ databases">
        <authorList>
            <person name="de Groot N.N."/>
        </authorList>
    </citation>
    <scope>NUCLEOTIDE SEQUENCE [LARGE SCALE GENOMIC DNA]</scope>
    <source>
        <strain evidence="3 4">DSM 11443</strain>
    </source>
</reference>
<name>A0A1I2FEW2_9RHOB</name>
<dbReference type="EMBL" id="FOMW01000015">
    <property type="protein sequence ID" value="SFF03056.1"/>
    <property type="molecule type" value="Genomic_DNA"/>
</dbReference>